<dbReference type="InterPro" id="IPR029149">
    <property type="entry name" value="Creatin/AminoP/Spt16_N"/>
</dbReference>
<dbReference type="InterPro" id="IPR050659">
    <property type="entry name" value="Peptidase_M24B"/>
</dbReference>
<dbReference type="EMBL" id="JAGVWB010000008">
    <property type="protein sequence ID" value="MBS3058041.1"/>
    <property type="molecule type" value="Genomic_DNA"/>
</dbReference>
<protein>
    <submittedName>
        <fullName evidence="3">Aminopeptidase P family protein</fullName>
    </submittedName>
</protein>
<name>A0A8T4KUE9_9ARCH</name>
<gene>
    <name evidence="3" type="ORF">J4478_01410</name>
</gene>
<comment type="caution">
    <text evidence="3">The sequence shown here is derived from an EMBL/GenBank/DDBJ whole genome shotgun (WGS) entry which is preliminary data.</text>
</comment>
<dbReference type="SUPFAM" id="SSF55920">
    <property type="entry name" value="Creatinase/aminopeptidase"/>
    <property type="match status" value="1"/>
</dbReference>
<reference evidence="3" key="2">
    <citation type="submission" date="2021-05" db="EMBL/GenBank/DDBJ databases">
        <title>Protein family content uncovers lineage relationships and bacterial pathway maintenance mechanisms in DPANN archaea.</title>
        <authorList>
            <person name="Castelle C.J."/>
            <person name="Meheust R."/>
            <person name="Jaffe A.L."/>
            <person name="Seitz K."/>
            <person name="Gong X."/>
            <person name="Baker B.J."/>
            <person name="Banfield J.F."/>
        </authorList>
    </citation>
    <scope>NUCLEOTIDE SEQUENCE</scope>
    <source>
        <strain evidence="3">RIFCSPLOWO2_01_FULL_43_13</strain>
    </source>
</reference>
<reference evidence="3" key="1">
    <citation type="submission" date="2021-03" db="EMBL/GenBank/DDBJ databases">
        <authorList>
            <person name="Jaffe A."/>
        </authorList>
    </citation>
    <scope>NUCLEOTIDE SEQUENCE</scope>
    <source>
        <strain evidence="3">RIFCSPLOWO2_01_FULL_43_13</strain>
    </source>
</reference>
<dbReference type="GO" id="GO:0004177">
    <property type="term" value="F:aminopeptidase activity"/>
    <property type="evidence" value="ECO:0007669"/>
    <property type="project" value="UniProtKB-KW"/>
</dbReference>
<sequence length="355" mass="40113">MSFKERSTAFFQNSDADSLLLRNFHGFKDQNLQYISGLEKTEAFYCQRKNKPAVLLASTLEAANLEKKAFKVLEFSNEKQLIALLKKILGRKIALNLAAYPVRNFESLKKLMKGRKFVDAFETFAGLRSKKFPEEVEKIKEACRISEMAADYFENFFRQGMTEIEVSERIKDFFTKRMNCSISFEPIVAFRENSSTPHHECSRRRIEGNGVLLLDFGAKFQGYCSDISRTYFIGKPSEEISQAYHSVFEAKKLAESLLVPGESAGRIASEIDSFLKQKLKKGMIHALGHGIGLGEHDFPEGISPKAKFKIEESQCLAIEPAFYCSEFGIRLEDNCVIGKQGAKMLSAAPKELIAL</sequence>
<evidence type="ECO:0000259" key="1">
    <source>
        <dbReference type="Pfam" id="PF00557"/>
    </source>
</evidence>
<dbReference type="Proteomes" id="UP000680185">
    <property type="component" value="Unassembled WGS sequence"/>
</dbReference>
<accession>A0A8T4KUE9</accession>
<dbReference type="Pfam" id="PF01321">
    <property type="entry name" value="Creatinase_N"/>
    <property type="match status" value="1"/>
</dbReference>
<dbReference type="AlphaFoldDB" id="A0A8T4KUE9"/>
<dbReference type="InterPro" id="IPR000587">
    <property type="entry name" value="Creatinase_N"/>
</dbReference>
<feature type="domain" description="Peptidase M24" evidence="1">
    <location>
        <begin position="137"/>
        <end position="337"/>
    </location>
</feature>
<evidence type="ECO:0000259" key="2">
    <source>
        <dbReference type="Pfam" id="PF01321"/>
    </source>
</evidence>
<keyword evidence="3" id="KW-0645">Protease</keyword>
<keyword evidence="3" id="KW-0031">Aminopeptidase</keyword>
<evidence type="ECO:0000313" key="3">
    <source>
        <dbReference type="EMBL" id="MBS3058041.1"/>
    </source>
</evidence>
<dbReference type="SUPFAM" id="SSF53092">
    <property type="entry name" value="Creatinase/prolidase N-terminal domain"/>
    <property type="match status" value="1"/>
</dbReference>
<dbReference type="Pfam" id="PF00557">
    <property type="entry name" value="Peptidase_M24"/>
    <property type="match status" value="1"/>
</dbReference>
<dbReference type="PANTHER" id="PTHR46112:SF2">
    <property type="entry name" value="XAA-PRO AMINOPEPTIDASE P-RELATED"/>
    <property type="match status" value="1"/>
</dbReference>
<dbReference type="PANTHER" id="PTHR46112">
    <property type="entry name" value="AMINOPEPTIDASE"/>
    <property type="match status" value="1"/>
</dbReference>
<proteinExistence type="predicted"/>
<dbReference type="Gene3D" id="3.90.230.10">
    <property type="entry name" value="Creatinase/methionine aminopeptidase superfamily"/>
    <property type="match status" value="1"/>
</dbReference>
<evidence type="ECO:0000313" key="4">
    <source>
        <dbReference type="Proteomes" id="UP000680185"/>
    </source>
</evidence>
<dbReference type="Gene3D" id="3.40.350.10">
    <property type="entry name" value="Creatinase/prolidase N-terminal domain"/>
    <property type="match status" value="1"/>
</dbReference>
<organism evidence="3 4">
    <name type="scientific">Candidatus Iainarchaeum sp</name>
    <dbReference type="NCBI Taxonomy" id="3101447"/>
    <lineage>
        <taxon>Archaea</taxon>
        <taxon>Candidatus Iainarchaeota</taxon>
        <taxon>Candidatus Iainarchaeia</taxon>
        <taxon>Candidatus Iainarchaeales</taxon>
        <taxon>Candidatus Iainarchaeaceae</taxon>
        <taxon>Candidatus Iainarchaeum</taxon>
    </lineage>
</organism>
<dbReference type="InterPro" id="IPR000994">
    <property type="entry name" value="Pept_M24"/>
</dbReference>
<dbReference type="InterPro" id="IPR036005">
    <property type="entry name" value="Creatinase/aminopeptidase-like"/>
</dbReference>
<keyword evidence="3" id="KW-0378">Hydrolase</keyword>
<feature type="domain" description="Creatinase N-terminal" evidence="2">
    <location>
        <begin position="27"/>
        <end position="129"/>
    </location>
</feature>